<evidence type="ECO:0000313" key="6">
    <source>
        <dbReference type="EMBL" id="TDF86573.1"/>
    </source>
</evidence>
<dbReference type="Gene3D" id="3.30.1360.120">
    <property type="entry name" value="Probable tRNA modification gtpase trme, domain 1"/>
    <property type="match status" value="1"/>
</dbReference>
<dbReference type="SUPFAM" id="SSF101790">
    <property type="entry name" value="Aminomethyltransferase beta-barrel domain"/>
    <property type="match status" value="1"/>
</dbReference>
<dbReference type="InterPro" id="IPR027266">
    <property type="entry name" value="TrmE/GcvT-like"/>
</dbReference>
<dbReference type="Proteomes" id="UP000295511">
    <property type="component" value="Unassembled WGS sequence"/>
</dbReference>
<dbReference type="Pfam" id="PF01571">
    <property type="entry name" value="GCV_T"/>
    <property type="match status" value="1"/>
</dbReference>
<evidence type="ECO:0000313" key="7">
    <source>
        <dbReference type="Proteomes" id="UP000295511"/>
    </source>
</evidence>
<comment type="caution">
    <text evidence="6">The sequence shown here is derived from an EMBL/GenBank/DDBJ whole genome shotgun (WGS) entry which is preliminary data.</text>
</comment>
<name>A0A4R5K5X1_9MICC</name>
<dbReference type="Gene3D" id="3.30.9.10">
    <property type="entry name" value="D-Amino Acid Oxidase, subunit A, domain 2"/>
    <property type="match status" value="1"/>
</dbReference>
<feature type="domain" description="GCVT N-terminal" evidence="3">
    <location>
        <begin position="456"/>
        <end position="726"/>
    </location>
</feature>
<dbReference type="AlphaFoldDB" id="A0A4R5K5X1"/>
<dbReference type="SUPFAM" id="SSF51905">
    <property type="entry name" value="FAD/NAD(P)-binding domain"/>
    <property type="match status" value="1"/>
</dbReference>
<accession>A0A4R5K5X1</accession>
<organism evidence="6 7">
    <name type="scientific">Arthrobacter terricola</name>
    <dbReference type="NCBI Taxonomy" id="2547396"/>
    <lineage>
        <taxon>Bacteria</taxon>
        <taxon>Bacillati</taxon>
        <taxon>Actinomycetota</taxon>
        <taxon>Actinomycetes</taxon>
        <taxon>Micrococcales</taxon>
        <taxon>Micrococcaceae</taxon>
        <taxon>Arthrobacter</taxon>
    </lineage>
</organism>
<evidence type="ECO:0000256" key="1">
    <source>
        <dbReference type="ARBA" id="ARBA00008609"/>
    </source>
</evidence>
<dbReference type="Gene3D" id="3.30.70.1400">
    <property type="entry name" value="Aminomethyltransferase beta-barrel domains"/>
    <property type="match status" value="1"/>
</dbReference>
<evidence type="ECO:0000259" key="4">
    <source>
        <dbReference type="Pfam" id="PF08669"/>
    </source>
</evidence>
<dbReference type="InterPro" id="IPR032503">
    <property type="entry name" value="FAO_M"/>
</dbReference>
<dbReference type="PANTHER" id="PTHR13847">
    <property type="entry name" value="SARCOSINE DEHYDROGENASE-RELATED"/>
    <property type="match status" value="1"/>
</dbReference>
<dbReference type="SUPFAM" id="SSF54373">
    <property type="entry name" value="FAD-linked reductases, C-terminal domain"/>
    <property type="match status" value="1"/>
</dbReference>
<keyword evidence="7" id="KW-1185">Reference proteome</keyword>
<dbReference type="Gene3D" id="2.40.30.110">
    <property type="entry name" value="Aminomethyltransferase beta-barrel domains"/>
    <property type="match status" value="1"/>
</dbReference>
<feature type="domain" description="FAD dependent oxidoreductase central" evidence="5">
    <location>
        <begin position="399"/>
        <end position="450"/>
    </location>
</feature>
<dbReference type="InterPro" id="IPR013977">
    <property type="entry name" value="GcvT_C"/>
</dbReference>
<dbReference type="InterPro" id="IPR029043">
    <property type="entry name" value="GcvT/YgfZ_C"/>
</dbReference>
<sequence>MGTTRLDADTRILIIGAGVVGAALADDLTRHGMRSVTVVDRGPLYKTGGSSSHAPGFAFQTTGSPVMSELARRTLDKLDGLDLDGDWILKRVGGLELACDEERMEYLHRRHNLAQSWGIPSRIVTSADCAELFPALDTSSVVGGFHTPTDGVVKAVRAVEWQARRAIANGAVFYGHTEVTGFRMEAGRVSGVEVRSTPPVPGNPSKGQGLPEGTEFMAADIVVVCAGLWGPGLGKLLGLELPMVPMEHCSASTTALPSLAGCSDAVELELPMVRHQGTGSYFRQMGERLAWGTYEHRVIPVEQSQIASAEEFAETQVEPAIHPLTWPDLQDGWAELQRLFPEAANCEAVDGYNGVFSFTPDGNPLLGEVPGMKGVWLGESVWLTQSAGVAGILADWIVTGDPGVDTTSLDFRRFDQTHLTRTVSIELASENYDEVYDISHPRKQSSRLRKFAATPFYARQEALGAEFGSSRGGWERPLWYASAETAQRGSLDAWTSYGWSPNISAEASAAARSVGLVDRGAANVFEIRGSGASKHLHEVLGAEITLPVDEATGALVESPSGGIAADLTIIRSAVDAYLVIGSTPEDIWHLRRETPHSGTAVVSDLSSATTALGLIGPKSAELLDQLTRGGIPAATRGEAPVIDLGGVPVRAVPETLAGVGGWTLYAATEHGLFLWDLLVGAGKDHGLVLVGDEAFNALRIANGIPAFGVDYGPQDTAAEAGLGQTTNHNGEGRREGHRLLTRLRLQDPNHAVITGEPVLSAGRSVGYISSVAEDPASGTFLGFAWVDPEAAAAGTSVEIAHLNRRLPATIDLSPLG</sequence>
<dbReference type="OrthoDB" id="9805852at2"/>
<dbReference type="InterPro" id="IPR006076">
    <property type="entry name" value="FAD-dep_OxRdtase"/>
</dbReference>
<evidence type="ECO:0000259" key="2">
    <source>
        <dbReference type="Pfam" id="PF01266"/>
    </source>
</evidence>
<dbReference type="PANTHER" id="PTHR13847:SF181">
    <property type="entry name" value="TRANSFERASE CAF17, MITOCHONDRIAL-RELATED"/>
    <property type="match status" value="1"/>
</dbReference>
<feature type="domain" description="FAD dependent oxidoreductase" evidence="2">
    <location>
        <begin position="11"/>
        <end position="396"/>
    </location>
</feature>
<dbReference type="EMBL" id="SMRU01000061">
    <property type="protein sequence ID" value="TDF86573.1"/>
    <property type="molecule type" value="Genomic_DNA"/>
</dbReference>
<dbReference type="Pfam" id="PF08669">
    <property type="entry name" value="GCV_T_C"/>
    <property type="match status" value="1"/>
</dbReference>
<feature type="domain" description="Aminomethyltransferase C-terminal" evidence="4">
    <location>
        <begin position="740"/>
        <end position="814"/>
    </location>
</feature>
<comment type="similarity">
    <text evidence="1">Belongs to the GcvT family.</text>
</comment>
<proteinExistence type="inferred from homology"/>
<evidence type="ECO:0000259" key="5">
    <source>
        <dbReference type="Pfam" id="PF16350"/>
    </source>
</evidence>
<dbReference type="Pfam" id="PF16350">
    <property type="entry name" value="FAO_M"/>
    <property type="match status" value="1"/>
</dbReference>
<evidence type="ECO:0000259" key="3">
    <source>
        <dbReference type="Pfam" id="PF01571"/>
    </source>
</evidence>
<dbReference type="InterPro" id="IPR036188">
    <property type="entry name" value="FAD/NAD-bd_sf"/>
</dbReference>
<dbReference type="Gene3D" id="3.50.50.60">
    <property type="entry name" value="FAD/NAD(P)-binding domain"/>
    <property type="match status" value="1"/>
</dbReference>
<protein>
    <submittedName>
        <fullName evidence="6">FAD-dependent oxidoreductase</fullName>
    </submittedName>
</protein>
<dbReference type="SUPFAM" id="SSF103025">
    <property type="entry name" value="Folate-binding domain"/>
    <property type="match status" value="1"/>
</dbReference>
<reference evidence="6 7" key="1">
    <citation type="submission" date="2019-03" db="EMBL/GenBank/DDBJ databases">
        <title>Whole genome sequence of Arthrobacter sp JH1-1.</title>
        <authorList>
            <person name="Trinh H.N."/>
        </authorList>
    </citation>
    <scope>NUCLEOTIDE SEQUENCE [LARGE SCALE GENOMIC DNA]</scope>
    <source>
        <strain evidence="6 7">JH1-1</strain>
    </source>
</reference>
<gene>
    <name evidence="6" type="ORF">E1809_25600</name>
</gene>
<dbReference type="GO" id="GO:0005737">
    <property type="term" value="C:cytoplasm"/>
    <property type="evidence" value="ECO:0007669"/>
    <property type="project" value="TreeGrafter"/>
</dbReference>
<dbReference type="Pfam" id="PF01266">
    <property type="entry name" value="DAO"/>
    <property type="match status" value="1"/>
</dbReference>
<dbReference type="RefSeq" id="WP_133207056.1">
    <property type="nucleotide sequence ID" value="NZ_SMRU01000061.1"/>
</dbReference>
<dbReference type="InterPro" id="IPR006222">
    <property type="entry name" value="GCVT_N"/>
</dbReference>